<evidence type="ECO:0000313" key="6">
    <source>
        <dbReference type="EMBL" id="CAF5134666.1"/>
    </source>
</evidence>
<evidence type="ECO:0000256" key="1">
    <source>
        <dbReference type="ARBA" id="ARBA00005429"/>
    </source>
</evidence>
<feature type="domain" description="IRG-type G" evidence="5">
    <location>
        <begin position="1"/>
        <end position="67"/>
    </location>
</feature>
<keyword evidence="2" id="KW-0547">Nucleotide-binding</keyword>
<dbReference type="PANTHER" id="PTHR32341:SF13">
    <property type="entry name" value="GTP-BINDING PROTEIN"/>
    <property type="match status" value="1"/>
</dbReference>
<dbReference type="GO" id="GO:0045087">
    <property type="term" value="P:innate immune response"/>
    <property type="evidence" value="ECO:0007669"/>
    <property type="project" value="TreeGrafter"/>
</dbReference>
<dbReference type="EMBL" id="CAJOBR010087208">
    <property type="protein sequence ID" value="CAF5134666.1"/>
    <property type="molecule type" value="Genomic_DNA"/>
</dbReference>
<keyword evidence="4" id="KW-0342">GTP-binding</keyword>
<accession>A0A822FNM8</accession>
<comment type="caution">
    <text evidence="6">The sequence shown here is derived from an EMBL/GenBank/DDBJ whole genome shotgun (WGS) entry which is preliminary data.</text>
</comment>
<feature type="non-terminal residue" evidence="6">
    <location>
        <position position="1"/>
    </location>
</feature>
<dbReference type="GO" id="GO:0035458">
    <property type="term" value="P:cellular response to interferon-beta"/>
    <property type="evidence" value="ECO:0007669"/>
    <property type="project" value="TreeGrafter"/>
</dbReference>
<reference evidence="6" key="1">
    <citation type="submission" date="2021-02" db="EMBL/GenBank/DDBJ databases">
        <authorList>
            <person name="Nowell W R."/>
        </authorList>
    </citation>
    <scope>NUCLEOTIDE SEQUENCE</scope>
</reference>
<dbReference type="InterPro" id="IPR030385">
    <property type="entry name" value="G_IRG_dom"/>
</dbReference>
<dbReference type="InterPro" id="IPR007743">
    <property type="entry name" value="Immunity-related_GTPase-like"/>
</dbReference>
<dbReference type="Pfam" id="PF05049">
    <property type="entry name" value="IIGP"/>
    <property type="match status" value="1"/>
</dbReference>
<evidence type="ECO:0000256" key="4">
    <source>
        <dbReference type="ARBA" id="ARBA00023134"/>
    </source>
</evidence>
<keyword evidence="3" id="KW-0378">Hydrolase</keyword>
<dbReference type="GO" id="GO:0005789">
    <property type="term" value="C:endoplasmic reticulum membrane"/>
    <property type="evidence" value="ECO:0007669"/>
    <property type="project" value="TreeGrafter"/>
</dbReference>
<name>A0A822FNM8_9BILA</name>
<evidence type="ECO:0000256" key="3">
    <source>
        <dbReference type="ARBA" id="ARBA00022801"/>
    </source>
</evidence>
<sequence>VDTDLYNEYEDHPSTFNEDEVLERIRNNCLEYIRTVDSDAEVFLISGHLKYRVRFDFGKLNETLLRDYPSLKRESMILSM</sequence>
<proteinExistence type="inferred from homology"/>
<dbReference type="GO" id="GO:0000045">
    <property type="term" value="P:autophagosome assembly"/>
    <property type="evidence" value="ECO:0007669"/>
    <property type="project" value="TreeGrafter"/>
</dbReference>
<dbReference type="PANTHER" id="PTHR32341">
    <property type="entry name" value="INTERFERON-INDUCIBLE GTPASE"/>
    <property type="match status" value="1"/>
</dbReference>
<comment type="similarity">
    <text evidence="1">Belongs to the TRAFAC class dynamin-like GTPase superfamily. IRG family.</text>
</comment>
<dbReference type="GO" id="GO:0005525">
    <property type="term" value="F:GTP binding"/>
    <property type="evidence" value="ECO:0007669"/>
    <property type="project" value="UniProtKB-KW"/>
</dbReference>
<gene>
    <name evidence="6" type="ORF">QYT958_LOCUS47144</name>
</gene>
<evidence type="ECO:0000256" key="2">
    <source>
        <dbReference type="ARBA" id="ARBA00022741"/>
    </source>
</evidence>
<evidence type="ECO:0000313" key="7">
    <source>
        <dbReference type="Proteomes" id="UP000663848"/>
    </source>
</evidence>
<dbReference type="GO" id="GO:0003924">
    <property type="term" value="F:GTPase activity"/>
    <property type="evidence" value="ECO:0007669"/>
    <property type="project" value="TreeGrafter"/>
</dbReference>
<organism evidence="6 7">
    <name type="scientific">Rotaria socialis</name>
    <dbReference type="NCBI Taxonomy" id="392032"/>
    <lineage>
        <taxon>Eukaryota</taxon>
        <taxon>Metazoa</taxon>
        <taxon>Spiralia</taxon>
        <taxon>Gnathifera</taxon>
        <taxon>Rotifera</taxon>
        <taxon>Eurotatoria</taxon>
        <taxon>Bdelloidea</taxon>
        <taxon>Philodinida</taxon>
        <taxon>Philodinidae</taxon>
        <taxon>Rotaria</taxon>
    </lineage>
</organism>
<dbReference type="Proteomes" id="UP000663848">
    <property type="component" value="Unassembled WGS sequence"/>
</dbReference>
<dbReference type="PROSITE" id="PS51716">
    <property type="entry name" value="G_IRG"/>
    <property type="match status" value="1"/>
</dbReference>
<protein>
    <recommendedName>
        <fullName evidence="5">IRG-type G domain-containing protein</fullName>
    </recommendedName>
</protein>
<evidence type="ECO:0000259" key="5">
    <source>
        <dbReference type="PROSITE" id="PS51716"/>
    </source>
</evidence>
<feature type="non-terminal residue" evidence="6">
    <location>
        <position position="80"/>
    </location>
</feature>
<dbReference type="AlphaFoldDB" id="A0A822FNM8"/>
<dbReference type="InterPro" id="IPR051515">
    <property type="entry name" value="IRG"/>
</dbReference>